<keyword evidence="5" id="KW-0520">NAD</keyword>
<gene>
    <name evidence="7" type="ORF">PCOR1329_LOCUS78695</name>
</gene>
<evidence type="ECO:0008006" key="9">
    <source>
        <dbReference type="Google" id="ProtNLM"/>
    </source>
</evidence>
<evidence type="ECO:0000256" key="6">
    <source>
        <dbReference type="SAM" id="MobiDB-lite"/>
    </source>
</evidence>
<evidence type="ECO:0000313" key="8">
    <source>
        <dbReference type="Proteomes" id="UP001189429"/>
    </source>
</evidence>
<dbReference type="InterPro" id="IPR016064">
    <property type="entry name" value="NAD/diacylglycerol_kinase_sf"/>
</dbReference>
<dbReference type="PANTHER" id="PTHR20275">
    <property type="entry name" value="NAD KINASE"/>
    <property type="match status" value="1"/>
</dbReference>
<keyword evidence="4" id="KW-0521">NADP</keyword>
<dbReference type="SUPFAM" id="SSF111331">
    <property type="entry name" value="NAD kinase/diacylglycerol kinase-like"/>
    <property type="match status" value="1"/>
</dbReference>
<proteinExistence type="inferred from homology"/>
<evidence type="ECO:0000256" key="2">
    <source>
        <dbReference type="ARBA" id="ARBA00022679"/>
    </source>
</evidence>
<accession>A0ABN9XPY2</accession>
<dbReference type="Pfam" id="PF20143">
    <property type="entry name" value="NAD_kinase_C"/>
    <property type="match status" value="1"/>
</dbReference>
<dbReference type="InterPro" id="IPR002504">
    <property type="entry name" value="NADK"/>
</dbReference>
<dbReference type="Gene3D" id="3.40.50.10330">
    <property type="entry name" value="Probable inorganic polyphosphate/atp-NAD kinase, domain 1"/>
    <property type="match status" value="1"/>
</dbReference>
<evidence type="ECO:0000256" key="4">
    <source>
        <dbReference type="ARBA" id="ARBA00022857"/>
    </source>
</evidence>
<dbReference type="InterPro" id="IPR017437">
    <property type="entry name" value="ATP-NAD_kinase_PpnK-typ_C"/>
</dbReference>
<keyword evidence="3" id="KW-0418">Kinase</keyword>
<sequence>MPLAAADLPGPGAEAGAAWKLLLEDACREALREVARGVGAGSALAVEDLVRQVAGRAAETAAGRGLGLHPLGRPGEAPPGCPGDGRPARVATPLLQDIDAVPWALWRERREGAGPPTRQWCRLASAGAGTADLLKVDPAEETTASIDSVETRASFVSAQASSASLDAAEDEDEEEEEEEEEEQLQFHVPPPPVVAGALPASLQSRSHSALLRSAGIGEDCVLARGGLTLPACSADTLAMEWHQRPRTVLIVAKPGDHIVREALRDMVAWLSSNGIVVVLEPRVLEEHRCLEGSAGLLRTFSPADCLERSIDLVVTIGGDGTLTWAVSLFKGAMPPVLSFAAGSLGFLTPFSLKDWSGTLRELLDSRMTSLPPTLVCRMRLWVNVYRRNMACVDESVQVQCLNEVLVHRGSSGALAKLDVSVDGERITLVQGDGLILATPTGSTAYSLAAGGSMVHPAVPAILLTPVSPHSLSFRPAILPASCSIAVRVPLTARCPAALSVDGVDICQLGLGDSAEVSASRYPVPTICRTSETSDWFGTVNQALQWNGRTEQKG</sequence>
<dbReference type="Pfam" id="PF01513">
    <property type="entry name" value="NAD_kinase"/>
    <property type="match status" value="1"/>
</dbReference>
<dbReference type="InterPro" id="IPR017438">
    <property type="entry name" value="ATP-NAD_kinase_N"/>
</dbReference>
<feature type="compositionally biased region" description="Low complexity" evidence="6">
    <location>
        <begin position="157"/>
        <end position="166"/>
    </location>
</feature>
<dbReference type="Gene3D" id="2.60.200.30">
    <property type="entry name" value="Probable inorganic polyphosphate/atp-NAD kinase, domain 2"/>
    <property type="match status" value="1"/>
</dbReference>
<evidence type="ECO:0000256" key="3">
    <source>
        <dbReference type="ARBA" id="ARBA00022777"/>
    </source>
</evidence>
<dbReference type="PANTHER" id="PTHR20275:SF0">
    <property type="entry name" value="NAD KINASE"/>
    <property type="match status" value="1"/>
</dbReference>
<evidence type="ECO:0000313" key="7">
    <source>
        <dbReference type="EMBL" id="CAK0901905.1"/>
    </source>
</evidence>
<comment type="similarity">
    <text evidence="1">Belongs to the NAD kinase family.</text>
</comment>
<keyword evidence="8" id="KW-1185">Reference proteome</keyword>
<protein>
    <recommendedName>
        <fullName evidence="9">NAD(+) kinase</fullName>
    </recommendedName>
</protein>
<reference evidence="7" key="1">
    <citation type="submission" date="2023-10" db="EMBL/GenBank/DDBJ databases">
        <authorList>
            <person name="Chen Y."/>
            <person name="Shah S."/>
            <person name="Dougan E. K."/>
            <person name="Thang M."/>
            <person name="Chan C."/>
        </authorList>
    </citation>
    <scope>NUCLEOTIDE SEQUENCE [LARGE SCALE GENOMIC DNA]</scope>
</reference>
<dbReference type="Proteomes" id="UP001189429">
    <property type="component" value="Unassembled WGS sequence"/>
</dbReference>
<feature type="compositionally biased region" description="Acidic residues" evidence="6">
    <location>
        <begin position="167"/>
        <end position="183"/>
    </location>
</feature>
<evidence type="ECO:0000256" key="5">
    <source>
        <dbReference type="ARBA" id="ARBA00023027"/>
    </source>
</evidence>
<dbReference type="HAMAP" id="MF_00361">
    <property type="entry name" value="NAD_kinase"/>
    <property type="match status" value="1"/>
</dbReference>
<name>A0ABN9XPY2_9DINO</name>
<keyword evidence="2" id="KW-0808">Transferase</keyword>
<dbReference type="EMBL" id="CAUYUJ010020995">
    <property type="protein sequence ID" value="CAK0901905.1"/>
    <property type="molecule type" value="Genomic_DNA"/>
</dbReference>
<organism evidence="7 8">
    <name type="scientific">Prorocentrum cordatum</name>
    <dbReference type="NCBI Taxonomy" id="2364126"/>
    <lineage>
        <taxon>Eukaryota</taxon>
        <taxon>Sar</taxon>
        <taxon>Alveolata</taxon>
        <taxon>Dinophyceae</taxon>
        <taxon>Prorocentrales</taxon>
        <taxon>Prorocentraceae</taxon>
        <taxon>Prorocentrum</taxon>
    </lineage>
</organism>
<feature type="region of interest" description="Disordered" evidence="6">
    <location>
        <begin position="157"/>
        <end position="190"/>
    </location>
</feature>
<comment type="caution">
    <text evidence="7">The sequence shown here is derived from an EMBL/GenBank/DDBJ whole genome shotgun (WGS) entry which is preliminary data.</text>
</comment>
<evidence type="ECO:0000256" key="1">
    <source>
        <dbReference type="ARBA" id="ARBA00010995"/>
    </source>
</evidence>